<dbReference type="AlphaFoldDB" id="A0A6M0RKD7"/>
<reference evidence="1 2" key="1">
    <citation type="journal article" date="2020" name="Microb. Ecol.">
        <title>Ecogenomics of the Marine Benthic Filamentous Cyanobacterium Adonisia.</title>
        <authorList>
            <person name="Walter J.M."/>
            <person name="Coutinho F.H."/>
            <person name="Leomil L."/>
            <person name="Hargreaves P.I."/>
            <person name="Campeao M.E."/>
            <person name="Vieira V.V."/>
            <person name="Silva B.S."/>
            <person name="Fistarol G.O."/>
            <person name="Salomon P.S."/>
            <person name="Sawabe T."/>
            <person name="Mino S."/>
            <person name="Hosokawa M."/>
            <person name="Miyashita H."/>
            <person name="Maruyama F."/>
            <person name="van Verk M.C."/>
            <person name="Dutilh B.E."/>
            <person name="Thompson C.C."/>
            <person name="Thompson F.L."/>
        </authorList>
    </citation>
    <scope>NUCLEOTIDE SEQUENCE [LARGE SCALE GENOMIC DNA]</scope>
    <source>
        <strain evidence="1 2">CCMR0081</strain>
    </source>
</reference>
<protein>
    <submittedName>
        <fullName evidence="1">PqqD family protein</fullName>
    </submittedName>
</protein>
<dbReference type="Proteomes" id="UP000481033">
    <property type="component" value="Unassembled WGS sequence"/>
</dbReference>
<sequence>MTSQTLKISPTSMISPAQNQIASELGGEAVILNLESGMYYGLNEVGASVWEFIQKPCTFASILEHLLAEYDVQPDICEHDLNTILSEMQHAHLIEVSDETVE</sequence>
<accession>A0A6M0RKD7</accession>
<dbReference type="InterPro" id="IPR041881">
    <property type="entry name" value="PqqD_sf"/>
</dbReference>
<evidence type="ECO:0000313" key="2">
    <source>
        <dbReference type="Proteomes" id="UP000481033"/>
    </source>
</evidence>
<dbReference type="RefSeq" id="WP_163670000.1">
    <property type="nucleotide sequence ID" value="NZ_QXHD01000004.1"/>
</dbReference>
<gene>
    <name evidence="1" type="ORF">DXZ20_10685</name>
</gene>
<evidence type="ECO:0000313" key="1">
    <source>
        <dbReference type="EMBL" id="NEZ56131.1"/>
    </source>
</evidence>
<dbReference type="Gene3D" id="1.10.10.1150">
    <property type="entry name" value="Coenzyme PQQ synthesis protein D (PqqD)"/>
    <property type="match status" value="1"/>
</dbReference>
<name>A0A6M0RKD7_9CYAN</name>
<proteinExistence type="predicted"/>
<dbReference type="Pfam" id="PF05402">
    <property type="entry name" value="PqqD"/>
    <property type="match status" value="1"/>
</dbReference>
<comment type="caution">
    <text evidence="1">The sequence shown here is derived from an EMBL/GenBank/DDBJ whole genome shotgun (WGS) entry which is preliminary data.</text>
</comment>
<dbReference type="InterPro" id="IPR008792">
    <property type="entry name" value="PQQD"/>
</dbReference>
<organism evidence="1 2">
    <name type="scientific">Adonisia turfae CCMR0081</name>
    <dbReference type="NCBI Taxonomy" id="2292702"/>
    <lineage>
        <taxon>Bacteria</taxon>
        <taxon>Bacillati</taxon>
        <taxon>Cyanobacteriota</taxon>
        <taxon>Adonisia</taxon>
        <taxon>Adonisia turfae</taxon>
    </lineage>
</organism>
<dbReference type="EMBL" id="QXHD01000004">
    <property type="protein sequence ID" value="NEZ56131.1"/>
    <property type="molecule type" value="Genomic_DNA"/>
</dbReference>
<keyword evidence="2" id="KW-1185">Reference proteome</keyword>